<reference evidence="2" key="1">
    <citation type="submission" date="2021-08" db="EMBL/GenBank/DDBJ databases">
        <title>Chromosome-Level Trichoderma cornu-damae using Hi-C Data.</title>
        <authorList>
            <person name="Kim C.S."/>
        </authorList>
    </citation>
    <scope>NUCLEOTIDE SEQUENCE</scope>
    <source>
        <strain evidence="2">KA19-0412C</strain>
    </source>
</reference>
<sequence>MLFTSLAVAALSAVASAKTIRVDVGQSGLSFSPDDIQANIGDILEFHYHAINHSVVAADFANPCKPKAQGGFYSGFFPTSSGENDNVFQVEVNNTTPIWFYCSQPKGNHCGAGMVGAVNANANKTLAQFKAAAGKISTNESPSSGPFGGSILSAASASKTTGSSSSTSTSNAPTSTISHAAAVRGSVSGMALAVVGAALAFAV</sequence>
<protein>
    <recommendedName>
        <fullName evidence="4">Phytocyanin domain-containing protein</fullName>
    </recommendedName>
</protein>
<evidence type="ECO:0000313" key="2">
    <source>
        <dbReference type="EMBL" id="KAH6604684.1"/>
    </source>
</evidence>
<feature type="signal peptide" evidence="1">
    <location>
        <begin position="1"/>
        <end position="17"/>
    </location>
</feature>
<dbReference type="Gene3D" id="2.60.40.420">
    <property type="entry name" value="Cupredoxins - blue copper proteins"/>
    <property type="match status" value="1"/>
</dbReference>
<dbReference type="SUPFAM" id="SSF49503">
    <property type="entry name" value="Cupredoxins"/>
    <property type="match status" value="1"/>
</dbReference>
<dbReference type="AlphaFoldDB" id="A0A9P8TTP1"/>
<dbReference type="Proteomes" id="UP000827724">
    <property type="component" value="Unassembled WGS sequence"/>
</dbReference>
<organism evidence="2 3">
    <name type="scientific">Trichoderma cornu-damae</name>
    <dbReference type="NCBI Taxonomy" id="654480"/>
    <lineage>
        <taxon>Eukaryota</taxon>
        <taxon>Fungi</taxon>
        <taxon>Dikarya</taxon>
        <taxon>Ascomycota</taxon>
        <taxon>Pezizomycotina</taxon>
        <taxon>Sordariomycetes</taxon>
        <taxon>Hypocreomycetidae</taxon>
        <taxon>Hypocreales</taxon>
        <taxon>Hypocreaceae</taxon>
        <taxon>Trichoderma</taxon>
    </lineage>
</organism>
<dbReference type="PANTHER" id="PTHR34883">
    <property type="entry name" value="SERINE-RICH PROTEIN, PUTATIVE-RELATED-RELATED"/>
    <property type="match status" value="1"/>
</dbReference>
<dbReference type="InterPro" id="IPR008972">
    <property type="entry name" value="Cupredoxin"/>
</dbReference>
<evidence type="ECO:0000313" key="3">
    <source>
        <dbReference type="Proteomes" id="UP000827724"/>
    </source>
</evidence>
<feature type="chain" id="PRO_5040208612" description="Phytocyanin domain-containing protein" evidence="1">
    <location>
        <begin position="18"/>
        <end position="203"/>
    </location>
</feature>
<dbReference type="EMBL" id="JAIWOZ010000005">
    <property type="protein sequence ID" value="KAH6604684.1"/>
    <property type="molecule type" value="Genomic_DNA"/>
</dbReference>
<comment type="caution">
    <text evidence="2">The sequence shown here is derived from an EMBL/GenBank/DDBJ whole genome shotgun (WGS) entry which is preliminary data.</text>
</comment>
<keyword evidence="3" id="KW-1185">Reference proteome</keyword>
<gene>
    <name evidence="2" type="ORF">Trco_006391</name>
</gene>
<name>A0A9P8TTP1_9HYPO</name>
<dbReference type="InterPro" id="IPR052953">
    <property type="entry name" value="Ser-rich/MCO-related"/>
</dbReference>
<evidence type="ECO:0008006" key="4">
    <source>
        <dbReference type="Google" id="ProtNLM"/>
    </source>
</evidence>
<accession>A0A9P8TTP1</accession>
<proteinExistence type="predicted"/>
<dbReference type="PANTHER" id="PTHR34883:SF20">
    <property type="entry name" value="PHYTOCYANIN DOMAIN-CONTAINING PROTEIN"/>
    <property type="match status" value="1"/>
</dbReference>
<dbReference type="CDD" id="cd00920">
    <property type="entry name" value="Cupredoxin"/>
    <property type="match status" value="1"/>
</dbReference>
<evidence type="ECO:0000256" key="1">
    <source>
        <dbReference type="SAM" id="SignalP"/>
    </source>
</evidence>
<keyword evidence="1" id="KW-0732">Signal</keyword>
<dbReference type="OrthoDB" id="2331100at2759"/>